<dbReference type="InterPro" id="IPR010719">
    <property type="entry name" value="MnmM_MeTrfase"/>
</dbReference>
<keyword evidence="2" id="KW-1185">Reference proteome</keyword>
<dbReference type="GO" id="GO:0008168">
    <property type="term" value="F:methyltransferase activity"/>
    <property type="evidence" value="ECO:0007669"/>
    <property type="project" value="UniProtKB-KW"/>
</dbReference>
<protein>
    <submittedName>
        <fullName evidence="1">16S rRNA (Cytosine(1402)-N(4))-methyltransferase</fullName>
        <ecNumber evidence="1">2.1.1.199</ecNumber>
    </submittedName>
</protein>
<evidence type="ECO:0000313" key="1">
    <source>
        <dbReference type="EMBL" id="MST63036.1"/>
    </source>
</evidence>
<dbReference type="AlphaFoldDB" id="A0A6N7XEB2"/>
<dbReference type="SUPFAM" id="SSF53335">
    <property type="entry name" value="S-adenosyl-L-methionine-dependent methyltransferases"/>
    <property type="match status" value="1"/>
</dbReference>
<dbReference type="EC" id="2.1.1.199" evidence="1"/>
<keyword evidence="1" id="KW-0489">Methyltransferase</keyword>
<keyword evidence="1" id="KW-0808">Transferase</keyword>
<dbReference type="Pfam" id="PF06962">
    <property type="entry name" value="rRNA_methylase"/>
    <property type="match status" value="1"/>
</dbReference>
<dbReference type="InterPro" id="IPR029063">
    <property type="entry name" value="SAM-dependent_MTases_sf"/>
</dbReference>
<sequence>MNDFNNVNSVIKVIIGLKVKENSIVLDSTVGNGNDTEYLSSYLSSKGFIYGFDIQQSAIEATRARLSSIGFENFQLFLDGHENIDKYINREIDFAVYNLGYLPKADHTITTKSETTIQSISKAMDMLSIGGCICIASYISHDGGVEYRDVKNFLKSVNQQNFNIAEIDFINQKNFPAHLFIIEKRN</sequence>
<dbReference type="Gene3D" id="3.40.50.150">
    <property type="entry name" value="Vaccinia Virus protein VP39"/>
    <property type="match status" value="1"/>
</dbReference>
<dbReference type="Proteomes" id="UP000440713">
    <property type="component" value="Unassembled WGS sequence"/>
</dbReference>
<dbReference type="GO" id="GO:0032259">
    <property type="term" value="P:methylation"/>
    <property type="evidence" value="ECO:0007669"/>
    <property type="project" value="UniProtKB-KW"/>
</dbReference>
<gene>
    <name evidence="1" type="primary">mraW</name>
    <name evidence="1" type="ORF">FYJ71_08810</name>
</gene>
<reference evidence="1 2" key="1">
    <citation type="submission" date="2019-08" db="EMBL/GenBank/DDBJ databases">
        <title>In-depth cultivation of the pig gut microbiome towards novel bacterial diversity and tailored functional studies.</title>
        <authorList>
            <person name="Wylensek D."/>
            <person name="Hitch T.C.A."/>
            <person name="Clavel T."/>
        </authorList>
    </citation>
    <scope>NUCLEOTIDE SEQUENCE [LARGE SCALE GENOMIC DNA]</scope>
    <source>
        <strain evidence="1 2">WCA-SAB-591-4A-A</strain>
    </source>
</reference>
<accession>A0A6N7XEB2</accession>
<dbReference type="PANTHER" id="PTHR35276:SF1">
    <property type="entry name" value="TRNA (MNM(5)S(2)U34)-METHYLTRANSFERASE, CHLOROPLASTIC"/>
    <property type="match status" value="1"/>
</dbReference>
<evidence type="ECO:0000313" key="2">
    <source>
        <dbReference type="Proteomes" id="UP000440713"/>
    </source>
</evidence>
<dbReference type="PANTHER" id="PTHR35276">
    <property type="entry name" value="S-ADENOSYL-L-METHIONINE-DEPENDENT METHYLTRANSFERASES SUPERFAMILY PROTEIN"/>
    <property type="match status" value="1"/>
</dbReference>
<dbReference type="EMBL" id="VUNE01000005">
    <property type="protein sequence ID" value="MST63036.1"/>
    <property type="molecule type" value="Genomic_DNA"/>
</dbReference>
<comment type="caution">
    <text evidence="1">The sequence shown here is derived from an EMBL/GenBank/DDBJ whole genome shotgun (WGS) entry which is preliminary data.</text>
</comment>
<dbReference type="RefSeq" id="WP_154538516.1">
    <property type="nucleotide sequence ID" value="NZ_JAXDWS010000016.1"/>
</dbReference>
<name>A0A6N7XEB2_9FIRM</name>
<organism evidence="1 2">
    <name type="scientific">Peptostreptococcus porci</name>
    <dbReference type="NCBI Taxonomy" id="2652282"/>
    <lineage>
        <taxon>Bacteria</taxon>
        <taxon>Bacillati</taxon>
        <taxon>Bacillota</taxon>
        <taxon>Clostridia</taxon>
        <taxon>Peptostreptococcales</taxon>
        <taxon>Peptostreptococcaceae</taxon>
        <taxon>Peptostreptococcus</taxon>
    </lineage>
</organism>
<proteinExistence type="predicted"/>